<dbReference type="Gene3D" id="2.30.42.10">
    <property type="match status" value="2"/>
</dbReference>
<keyword evidence="14" id="KW-1185">Reference proteome</keyword>
<keyword evidence="9 11" id="KW-0482">Metalloprotease</keyword>
<dbReference type="Pfam" id="PF02163">
    <property type="entry name" value="Peptidase_M50"/>
    <property type="match status" value="1"/>
</dbReference>
<protein>
    <recommendedName>
        <fullName evidence="11">Zinc metalloprotease</fullName>
        <ecNumber evidence="11">3.4.24.-</ecNumber>
    </recommendedName>
</protein>
<dbReference type="InterPro" id="IPR036034">
    <property type="entry name" value="PDZ_sf"/>
</dbReference>
<evidence type="ECO:0000256" key="10">
    <source>
        <dbReference type="ARBA" id="ARBA00023136"/>
    </source>
</evidence>
<dbReference type="EMBL" id="JAQGEF010000018">
    <property type="protein sequence ID" value="MDA3615896.1"/>
    <property type="molecule type" value="Genomic_DNA"/>
</dbReference>
<evidence type="ECO:0000256" key="4">
    <source>
        <dbReference type="ARBA" id="ARBA00022670"/>
    </source>
</evidence>
<dbReference type="NCBIfam" id="TIGR00054">
    <property type="entry name" value="RIP metalloprotease RseP"/>
    <property type="match status" value="1"/>
</dbReference>
<feature type="transmembrane region" description="Helical" evidence="11">
    <location>
        <begin position="390"/>
        <end position="413"/>
    </location>
</feature>
<evidence type="ECO:0000256" key="8">
    <source>
        <dbReference type="ARBA" id="ARBA00022989"/>
    </source>
</evidence>
<evidence type="ECO:0000256" key="6">
    <source>
        <dbReference type="ARBA" id="ARBA00022801"/>
    </source>
</evidence>
<organism evidence="13 14">
    <name type="scientific">Polluticaenibacter yanchengensis</name>
    <dbReference type="NCBI Taxonomy" id="3014562"/>
    <lineage>
        <taxon>Bacteria</taxon>
        <taxon>Pseudomonadati</taxon>
        <taxon>Bacteroidota</taxon>
        <taxon>Chitinophagia</taxon>
        <taxon>Chitinophagales</taxon>
        <taxon>Chitinophagaceae</taxon>
        <taxon>Polluticaenibacter</taxon>
    </lineage>
</organism>
<comment type="caution">
    <text evidence="13">The sequence shown here is derived from an EMBL/GenBank/DDBJ whole genome shotgun (WGS) entry which is preliminary data.</text>
</comment>
<keyword evidence="6 11" id="KW-0378">Hydrolase</keyword>
<evidence type="ECO:0000256" key="9">
    <source>
        <dbReference type="ARBA" id="ARBA00023049"/>
    </source>
</evidence>
<evidence type="ECO:0000256" key="1">
    <source>
        <dbReference type="ARBA" id="ARBA00001947"/>
    </source>
</evidence>
<keyword evidence="10 11" id="KW-0472">Membrane</keyword>
<keyword evidence="4" id="KW-0645">Protease</keyword>
<dbReference type="PANTHER" id="PTHR42837">
    <property type="entry name" value="REGULATOR OF SIGMA-E PROTEASE RSEP"/>
    <property type="match status" value="1"/>
</dbReference>
<feature type="transmembrane region" description="Helical" evidence="11">
    <location>
        <begin position="109"/>
        <end position="136"/>
    </location>
</feature>
<evidence type="ECO:0000256" key="5">
    <source>
        <dbReference type="ARBA" id="ARBA00022692"/>
    </source>
</evidence>
<accession>A0ABT4UM19</accession>
<dbReference type="PANTHER" id="PTHR42837:SF2">
    <property type="entry name" value="MEMBRANE METALLOPROTEASE ARASP2, CHLOROPLASTIC-RELATED"/>
    <property type="match status" value="1"/>
</dbReference>
<evidence type="ECO:0000256" key="3">
    <source>
        <dbReference type="ARBA" id="ARBA00007931"/>
    </source>
</evidence>
<sequence>MLLFVASQWGLLIAQLMLSLSILVVVHEFGHFITAKWFGCRVEKFYLFFDPYFSLFKKKVGETEYGIGWLPLGGYVKISGMVDESMDKEQLNKPAESWEFRSKPAWQRLIIMLGGVIMNIITAFVIYMAICMVWGIKSVPNNSLKYGIAVQDSLMYDIGFKNGDKIKSVNDQPIEDFNKLPLKLILGDHAVVERDGKEETIALPENFIGQLVEKKRNRIPLATVRVEPLILFVSDSSGAKTAGMKVGDRIVAIDSTPIRFFDEIKTFVQPKKNDSVLVSYLRNGQQYSQSVLVSDEGQLGVLGAVTAHQCDSLGYAKLDTTKYGFFASIPAAAGLAKEKLSNQVAQLKKIFSPKTGGYKAVGGFKSMASIFNPYEWDWEDFWTMTAMLSILLAVMNLLPIPALDGGHVVFTLIEMITGRKPNQKILEYAQIAGMIILLALMLYANLNDFFGYGKGR</sequence>
<comment type="subcellular location">
    <subcellularLocation>
        <location evidence="2">Membrane</location>
        <topology evidence="2">Multi-pass membrane protein</topology>
    </subcellularLocation>
</comment>
<feature type="transmembrane region" description="Helical" evidence="11">
    <location>
        <begin position="425"/>
        <end position="446"/>
    </location>
</feature>
<keyword evidence="8 11" id="KW-1133">Transmembrane helix</keyword>
<keyword evidence="11" id="KW-0479">Metal-binding</keyword>
<comment type="similarity">
    <text evidence="3 11">Belongs to the peptidase M50B family.</text>
</comment>
<dbReference type="InterPro" id="IPR004387">
    <property type="entry name" value="Pept_M50_Zn"/>
</dbReference>
<name>A0ABT4UM19_9BACT</name>
<evidence type="ECO:0000256" key="7">
    <source>
        <dbReference type="ARBA" id="ARBA00022833"/>
    </source>
</evidence>
<dbReference type="EC" id="3.4.24.-" evidence="11"/>
<feature type="domain" description="Peptidase M50" evidence="12">
    <location>
        <begin position="16"/>
        <end position="440"/>
    </location>
</feature>
<evidence type="ECO:0000259" key="12">
    <source>
        <dbReference type="Pfam" id="PF02163"/>
    </source>
</evidence>
<gene>
    <name evidence="13" type="primary">rseP</name>
    <name evidence="13" type="ORF">O3P16_13840</name>
</gene>
<dbReference type="RefSeq" id="WP_407032223.1">
    <property type="nucleotide sequence ID" value="NZ_JAQGEF010000018.1"/>
</dbReference>
<dbReference type="CDD" id="cd06163">
    <property type="entry name" value="S2P-M50_PDZ_RseP-like"/>
    <property type="match status" value="1"/>
</dbReference>
<dbReference type="Proteomes" id="UP001210231">
    <property type="component" value="Unassembled WGS sequence"/>
</dbReference>
<evidence type="ECO:0000313" key="14">
    <source>
        <dbReference type="Proteomes" id="UP001210231"/>
    </source>
</evidence>
<reference evidence="13 14" key="1">
    <citation type="submission" date="2022-12" db="EMBL/GenBank/DDBJ databases">
        <title>Chitinophagaceae gen. sp. nov., a new member of the family Chitinophagaceae, isolated from soil in a chemical factory.</title>
        <authorList>
            <person name="Ke Z."/>
        </authorList>
    </citation>
    <scope>NUCLEOTIDE SEQUENCE [LARGE SCALE GENOMIC DNA]</scope>
    <source>
        <strain evidence="13 14">LY-5</strain>
    </source>
</reference>
<keyword evidence="7 11" id="KW-0862">Zinc</keyword>
<feature type="transmembrane region" description="Helical" evidence="11">
    <location>
        <begin position="6"/>
        <end position="26"/>
    </location>
</feature>
<dbReference type="InterPro" id="IPR008915">
    <property type="entry name" value="Peptidase_M50"/>
</dbReference>
<proteinExistence type="inferred from homology"/>
<keyword evidence="5 11" id="KW-0812">Transmembrane</keyword>
<evidence type="ECO:0000256" key="11">
    <source>
        <dbReference type="RuleBase" id="RU362031"/>
    </source>
</evidence>
<evidence type="ECO:0000256" key="2">
    <source>
        <dbReference type="ARBA" id="ARBA00004141"/>
    </source>
</evidence>
<dbReference type="SUPFAM" id="SSF50156">
    <property type="entry name" value="PDZ domain-like"/>
    <property type="match status" value="2"/>
</dbReference>
<dbReference type="GO" id="GO:0008237">
    <property type="term" value="F:metallopeptidase activity"/>
    <property type="evidence" value="ECO:0007669"/>
    <property type="project" value="UniProtKB-KW"/>
</dbReference>
<evidence type="ECO:0000313" key="13">
    <source>
        <dbReference type="EMBL" id="MDA3615896.1"/>
    </source>
</evidence>
<comment type="cofactor">
    <cofactor evidence="1 11">
        <name>Zn(2+)</name>
        <dbReference type="ChEBI" id="CHEBI:29105"/>
    </cofactor>
</comment>